<reference evidence="2" key="1">
    <citation type="journal article" date="2017" name="Cell">
        <title>Insights into land plant evolution garnered from the Marchantia polymorpha genome.</title>
        <authorList>
            <person name="Bowman J.L."/>
            <person name="Kohchi T."/>
            <person name="Yamato K.T."/>
            <person name="Jenkins J."/>
            <person name="Shu S."/>
            <person name="Ishizaki K."/>
            <person name="Yamaoka S."/>
            <person name="Nishihama R."/>
            <person name="Nakamura Y."/>
            <person name="Berger F."/>
            <person name="Adam C."/>
            <person name="Aki S.S."/>
            <person name="Althoff F."/>
            <person name="Araki T."/>
            <person name="Arteaga-Vazquez M.A."/>
            <person name="Balasubrmanian S."/>
            <person name="Barry K."/>
            <person name="Bauer D."/>
            <person name="Boehm C.R."/>
            <person name="Briginshaw L."/>
            <person name="Caballero-Perez J."/>
            <person name="Catarino B."/>
            <person name="Chen F."/>
            <person name="Chiyoda S."/>
            <person name="Chovatia M."/>
            <person name="Davies K.M."/>
            <person name="Delmans M."/>
            <person name="Demura T."/>
            <person name="Dierschke T."/>
            <person name="Dolan L."/>
            <person name="Dorantes-Acosta A.E."/>
            <person name="Eklund D.M."/>
            <person name="Florent S.N."/>
            <person name="Flores-Sandoval E."/>
            <person name="Fujiyama A."/>
            <person name="Fukuzawa H."/>
            <person name="Galik B."/>
            <person name="Grimanelli D."/>
            <person name="Grimwood J."/>
            <person name="Grossniklaus U."/>
            <person name="Hamada T."/>
            <person name="Haseloff J."/>
            <person name="Hetherington A.J."/>
            <person name="Higo A."/>
            <person name="Hirakawa Y."/>
            <person name="Hundley H.N."/>
            <person name="Ikeda Y."/>
            <person name="Inoue K."/>
            <person name="Inoue S.I."/>
            <person name="Ishida S."/>
            <person name="Jia Q."/>
            <person name="Kakita M."/>
            <person name="Kanazawa T."/>
            <person name="Kawai Y."/>
            <person name="Kawashima T."/>
            <person name="Kennedy M."/>
            <person name="Kinose K."/>
            <person name="Kinoshita T."/>
            <person name="Kohara Y."/>
            <person name="Koide E."/>
            <person name="Komatsu K."/>
            <person name="Kopischke S."/>
            <person name="Kubo M."/>
            <person name="Kyozuka J."/>
            <person name="Lagercrantz U."/>
            <person name="Lin S.S."/>
            <person name="Lindquist E."/>
            <person name="Lipzen A.M."/>
            <person name="Lu C.W."/>
            <person name="De Luna E."/>
            <person name="Martienssen R.A."/>
            <person name="Minamino N."/>
            <person name="Mizutani M."/>
            <person name="Mizutani M."/>
            <person name="Mochizuki N."/>
            <person name="Monte I."/>
            <person name="Mosher R."/>
            <person name="Nagasaki H."/>
            <person name="Nakagami H."/>
            <person name="Naramoto S."/>
            <person name="Nishitani K."/>
            <person name="Ohtani M."/>
            <person name="Okamoto T."/>
            <person name="Okumura M."/>
            <person name="Phillips J."/>
            <person name="Pollak B."/>
            <person name="Reinders A."/>
            <person name="Rovekamp M."/>
            <person name="Sano R."/>
            <person name="Sawa S."/>
            <person name="Schmid M.W."/>
            <person name="Shirakawa M."/>
            <person name="Solano R."/>
            <person name="Spunde A."/>
            <person name="Suetsugu N."/>
            <person name="Sugano S."/>
            <person name="Sugiyama A."/>
            <person name="Sun R."/>
            <person name="Suzuki Y."/>
            <person name="Takenaka M."/>
            <person name="Takezawa D."/>
            <person name="Tomogane H."/>
            <person name="Tsuzuki M."/>
            <person name="Ueda T."/>
            <person name="Umeda M."/>
            <person name="Ward J.M."/>
            <person name="Watanabe Y."/>
            <person name="Yazaki K."/>
            <person name="Yokoyama R."/>
            <person name="Yoshitake Y."/>
            <person name="Yotsui I."/>
            <person name="Zachgo S."/>
            <person name="Schmutz J."/>
        </authorList>
    </citation>
    <scope>NUCLEOTIDE SEQUENCE [LARGE SCALE GENOMIC DNA]</scope>
    <source>
        <strain evidence="2">Tak-1</strain>
    </source>
</reference>
<dbReference type="AlphaFoldDB" id="A0A2R6XT22"/>
<proteinExistence type="predicted"/>
<protein>
    <submittedName>
        <fullName evidence="1">Uncharacterized protein</fullName>
    </submittedName>
</protein>
<keyword evidence="2" id="KW-1185">Reference proteome</keyword>
<sequence>MFNYCGECFARPDVHLGRIESLMGAEQETRRDEMRSTSNVRTDPPEWKLSHTYIPYLLIRPGEGIESGPCDGRDWLASMRPIAGRLLECSALGRRNSEVLHLMIHILQKYVLLRLGDRGLERRPLRDKKQNRRRKKSESH</sequence>
<dbReference type="EMBL" id="KZ772675">
    <property type="protein sequence ID" value="PTQ49220.1"/>
    <property type="molecule type" value="Genomic_DNA"/>
</dbReference>
<gene>
    <name evidence="1" type="ORF">MARPO_0003s0112</name>
</gene>
<dbReference type="Gramene" id="Mp7g10980.1">
    <property type="protein sequence ID" value="Mp7g10980.1.cds1"/>
    <property type="gene ID" value="Mp7g10980"/>
</dbReference>
<dbReference type="Proteomes" id="UP000244005">
    <property type="component" value="Unassembled WGS sequence"/>
</dbReference>
<organism evidence="1 2">
    <name type="scientific">Marchantia polymorpha</name>
    <name type="common">Common liverwort</name>
    <name type="synonym">Marchantia aquatica</name>
    <dbReference type="NCBI Taxonomy" id="3197"/>
    <lineage>
        <taxon>Eukaryota</taxon>
        <taxon>Viridiplantae</taxon>
        <taxon>Streptophyta</taxon>
        <taxon>Embryophyta</taxon>
        <taxon>Marchantiophyta</taxon>
        <taxon>Marchantiopsida</taxon>
        <taxon>Marchantiidae</taxon>
        <taxon>Marchantiales</taxon>
        <taxon>Marchantiaceae</taxon>
        <taxon>Marchantia</taxon>
    </lineage>
</organism>
<accession>A0A2R6XT22</accession>
<evidence type="ECO:0000313" key="2">
    <source>
        <dbReference type="Proteomes" id="UP000244005"/>
    </source>
</evidence>
<evidence type="ECO:0000313" key="1">
    <source>
        <dbReference type="EMBL" id="PTQ49220.1"/>
    </source>
</evidence>
<name>A0A2R6XT22_MARPO</name>